<comment type="catalytic activity">
    <reaction evidence="8">
        <text>UDP-N-acetyl-alpha-D-muramoyl-L-alanyl-D-glutamate + meso-2,6-diaminopimelate + ATP = UDP-N-acetyl-alpha-D-muramoyl-L-alanyl-gamma-D-glutamyl-meso-2,6-diaminopimelate + ADP + phosphate + H(+)</text>
        <dbReference type="Rhea" id="RHEA:23676"/>
        <dbReference type="ChEBI" id="CHEBI:15378"/>
        <dbReference type="ChEBI" id="CHEBI:30616"/>
        <dbReference type="ChEBI" id="CHEBI:43474"/>
        <dbReference type="ChEBI" id="CHEBI:57791"/>
        <dbReference type="ChEBI" id="CHEBI:83900"/>
        <dbReference type="ChEBI" id="CHEBI:83905"/>
        <dbReference type="ChEBI" id="CHEBI:456216"/>
        <dbReference type="EC" id="6.3.2.13"/>
    </reaction>
</comment>
<dbReference type="InterPro" id="IPR036565">
    <property type="entry name" value="Mur-like_cat_sf"/>
</dbReference>
<keyword evidence="8 13" id="KW-0436">Ligase</keyword>
<keyword evidence="7 8" id="KW-0961">Cell wall biogenesis/degradation</keyword>
<feature type="binding site" evidence="8">
    <location>
        <position position="127"/>
    </location>
    <ligand>
        <name>UDP-N-acetyl-alpha-D-muramoyl-L-alanyl-D-glutamate</name>
        <dbReference type="ChEBI" id="CHEBI:83900"/>
    </ligand>
</feature>
<dbReference type="InterPro" id="IPR000713">
    <property type="entry name" value="Mur_ligase_N"/>
</dbReference>
<feature type="domain" description="Mur ligase central" evidence="12">
    <location>
        <begin position="84"/>
        <end position="281"/>
    </location>
</feature>
<comment type="caution">
    <text evidence="8">Lacks conserved residue(s) required for the propagation of feature annotation.</text>
</comment>
<keyword evidence="8" id="KW-0963">Cytoplasm</keyword>
<comment type="PTM">
    <text evidence="8">Carboxylation is probably crucial for Mg(2+) binding and, consequently, for the gamma-phosphate positioning of ATP.</text>
</comment>
<protein>
    <recommendedName>
        <fullName evidence="8">UDP-N-acetylmuramoyl-L-alanyl-D-glutamate--2,6-diaminopimelate ligase</fullName>
        <ecNumber evidence="8">6.3.2.13</ecNumber>
    </recommendedName>
    <alternativeName>
        <fullName evidence="8">Meso-A2pm-adding enzyme</fullName>
    </alternativeName>
    <alternativeName>
        <fullName evidence="8">Meso-diaminopimelate-adding enzyme</fullName>
    </alternativeName>
    <alternativeName>
        <fullName evidence="8">UDP-MurNAc-L-Ala-D-Glu:meso-diaminopimelate ligase</fullName>
    </alternativeName>
    <alternativeName>
        <fullName evidence="8">UDP-MurNAc-tripeptide synthetase</fullName>
    </alternativeName>
    <alternativeName>
        <fullName evidence="8">UDP-N-acetylmuramyl-tripeptide synthetase</fullName>
    </alternativeName>
</protein>
<comment type="pathway">
    <text evidence="1 8 9">Cell wall biogenesis; peptidoglycan biosynthesis.</text>
</comment>
<keyword evidence="5 8" id="KW-0573">Peptidoglycan synthesis</keyword>
<keyword evidence="3 8" id="KW-0132">Cell division</keyword>
<keyword evidence="8" id="KW-0460">Magnesium</keyword>
<dbReference type="Gene3D" id="3.90.190.20">
    <property type="entry name" value="Mur ligase, C-terminal domain"/>
    <property type="match status" value="1"/>
</dbReference>
<dbReference type="SUPFAM" id="SSF53623">
    <property type="entry name" value="MurD-like peptide ligases, catalytic domain"/>
    <property type="match status" value="1"/>
</dbReference>
<keyword evidence="6 8" id="KW-0131">Cell cycle</keyword>
<dbReference type="GO" id="GO:0005737">
    <property type="term" value="C:cytoplasm"/>
    <property type="evidence" value="ECO:0007669"/>
    <property type="project" value="UniProtKB-SubCell"/>
</dbReference>
<dbReference type="GO" id="GO:0000287">
    <property type="term" value="F:magnesium ion binding"/>
    <property type="evidence" value="ECO:0007669"/>
    <property type="project" value="UniProtKB-UniRule"/>
</dbReference>
<evidence type="ECO:0000256" key="9">
    <source>
        <dbReference type="RuleBase" id="RU004135"/>
    </source>
</evidence>
<comment type="similarity">
    <text evidence="2 8">Belongs to the MurCDEF family. MurE subfamily.</text>
</comment>
<dbReference type="GO" id="GO:0005524">
    <property type="term" value="F:ATP binding"/>
    <property type="evidence" value="ECO:0007669"/>
    <property type="project" value="UniProtKB-UniRule"/>
</dbReference>
<feature type="binding site" evidence="8">
    <location>
        <begin position="376"/>
        <end position="379"/>
    </location>
    <ligand>
        <name>meso-2,6-diaminopimelate</name>
        <dbReference type="ChEBI" id="CHEBI:57791"/>
    </ligand>
</feature>
<dbReference type="NCBIfam" id="NF001126">
    <property type="entry name" value="PRK00139.1-4"/>
    <property type="match status" value="1"/>
</dbReference>
<gene>
    <name evidence="8" type="primary">murE</name>
    <name evidence="13" type="ORF">C7U54_01215</name>
</gene>
<evidence type="ECO:0000313" key="13">
    <source>
        <dbReference type="EMBL" id="PST43358.1"/>
    </source>
</evidence>
<reference evidence="13 14" key="1">
    <citation type="journal article" date="2019" name="Int. J. Syst. Evol. Microbiol.">
        <title>Faecalibacillus intestinalis gen. nov., sp. nov. and Faecalibacillus faecis sp. nov., isolated from human faeces.</title>
        <authorList>
            <person name="Seo B."/>
            <person name="Jeon K."/>
            <person name="Baek I."/>
            <person name="Lee Y.M."/>
            <person name="Baek K."/>
            <person name="Ko G."/>
        </authorList>
    </citation>
    <scope>NUCLEOTIDE SEQUENCE [LARGE SCALE GENOMIC DNA]</scope>
    <source>
        <strain evidence="13 14">SNUG30099</strain>
    </source>
</reference>
<dbReference type="PANTHER" id="PTHR23135">
    <property type="entry name" value="MUR LIGASE FAMILY MEMBER"/>
    <property type="match status" value="1"/>
</dbReference>
<dbReference type="RefSeq" id="WP_107029008.1">
    <property type="nucleotide sequence ID" value="NZ_PYLQ01000001.1"/>
</dbReference>
<evidence type="ECO:0000256" key="5">
    <source>
        <dbReference type="ARBA" id="ARBA00022984"/>
    </source>
</evidence>
<dbReference type="InterPro" id="IPR004101">
    <property type="entry name" value="Mur_ligase_C"/>
</dbReference>
<dbReference type="UniPathway" id="UPA00219"/>
<evidence type="ECO:0000259" key="11">
    <source>
        <dbReference type="Pfam" id="PF02875"/>
    </source>
</evidence>
<keyword evidence="4 8" id="KW-0133">Cell shape</keyword>
<dbReference type="SUPFAM" id="SSF53244">
    <property type="entry name" value="MurD-like peptide ligases, peptide-binding domain"/>
    <property type="match status" value="1"/>
</dbReference>
<feature type="binding site" evidence="8">
    <location>
        <position position="163"/>
    </location>
    <ligand>
        <name>UDP-N-acetyl-alpha-D-muramoyl-L-alanyl-D-glutamate</name>
        <dbReference type="ChEBI" id="CHEBI:83900"/>
    </ligand>
</feature>
<dbReference type="Pfam" id="PF01225">
    <property type="entry name" value="Mur_ligase"/>
    <property type="match status" value="1"/>
</dbReference>
<dbReference type="InterPro" id="IPR035911">
    <property type="entry name" value="MurE/MurF_N"/>
</dbReference>
<feature type="binding site" evidence="8">
    <location>
        <position position="9"/>
    </location>
    <ligand>
        <name>UDP-N-acetyl-alpha-D-muramoyl-L-alanyl-D-glutamate</name>
        <dbReference type="ChEBI" id="CHEBI:83900"/>
    </ligand>
</feature>
<feature type="short sequence motif" description="Meso-diaminopimelate recognition motif" evidence="8">
    <location>
        <begin position="376"/>
        <end position="379"/>
    </location>
</feature>
<feature type="binding site" evidence="8">
    <location>
        <position position="425"/>
    </location>
    <ligand>
        <name>meso-2,6-diaminopimelate</name>
        <dbReference type="ChEBI" id="CHEBI:57791"/>
    </ligand>
</feature>
<dbReference type="Gene3D" id="3.40.1190.10">
    <property type="entry name" value="Mur-like, catalytic domain"/>
    <property type="match status" value="1"/>
</dbReference>
<evidence type="ECO:0000259" key="10">
    <source>
        <dbReference type="Pfam" id="PF01225"/>
    </source>
</evidence>
<dbReference type="GO" id="GO:0071555">
    <property type="term" value="P:cell wall organization"/>
    <property type="evidence" value="ECO:0007669"/>
    <property type="project" value="UniProtKB-KW"/>
</dbReference>
<comment type="caution">
    <text evidence="13">The sequence shown here is derived from an EMBL/GenBank/DDBJ whole genome shotgun (WGS) entry which is preliminary data.</text>
</comment>
<evidence type="ECO:0000256" key="3">
    <source>
        <dbReference type="ARBA" id="ARBA00022618"/>
    </source>
</evidence>
<dbReference type="NCBIfam" id="TIGR01085">
    <property type="entry name" value="murE"/>
    <property type="match status" value="1"/>
</dbReference>
<evidence type="ECO:0000256" key="6">
    <source>
        <dbReference type="ARBA" id="ARBA00023306"/>
    </source>
</evidence>
<evidence type="ECO:0000313" key="14">
    <source>
        <dbReference type="Proteomes" id="UP000240974"/>
    </source>
</evidence>
<dbReference type="EC" id="6.3.2.13" evidence="8"/>
<organism evidence="13 14">
    <name type="scientific">Faecalibacillus intestinalis</name>
    <dbReference type="NCBI Taxonomy" id="1982626"/>
    <lineage>
        <taxon>Bacteria</taxon>
        <taxon>Bacillati</taxon>
        <taxon>Bacillota</taxon>
        <taxon>Erysipelotrichia</taxon>
        <taxon>Erysipelotrichales</taxon>
        <taxon>Coprobacillaceae</taxon>
        <taxon>Faecalibacillus</taxon>
    </lineage>
</organism>
<dbReference type="AlphaFoldDB" id="A0A2T3G777"/>
<feature type="binding site" evidence="8">
    <location>
        <position position="429"/>
    </location>
    <ligand>
        <name>meso-2,6-diaminopimelate</name>
        <dbReference type="ChEBI" id="CHEBI:57791"/>
    </ligand>
</feature>
<dbReference type="InterPro" id="IPR005761">
    <property type="entry name" value="UDP-N-AcMur-Glu-dNH2Pim_ligase"/>
</dbReference>
<dbReference type="HAMAP" id="MF_00208">
    <property type="entry name" value="MurE"/>
    <property type="match status" value="1"/>
</dbReference>
<keyword evidence="8" id="KW-0067">ATP-binding</keyword>
<dbReference type="GO" id="GO:0009252">
    <property type="term" value="P:peptidoglycan biosynthetic process"/>
    <property type="evidence" value="ECO:0007669"/>
    <property type="project" value="UniProtKB-UniRule"/>
</dbReference>
<feature type="domain" description="Mur ligase N-terminal catalytic" evidence="10">
    <location>
        <begin position="6"/>
        <end position="49"/>
    </location>
</feature>
<feature type="binding site" evidence="8">
    <location>
        <position position="155"/>
    </location>
    <ligand>
        <name>UDP-N-acetyl-alpha-D-muramoyl-L-alanyl-D-glutamate</name>
        <dbReference type="ChEBI" id="CHEBI:83900"/>
    </ligand>
</feature>
<dbReference type="Pfam" id="PF08245">
    <property type="entry name" value="Mur_ligase_M"/>
    <property type="match status" value="1"/>
</dbReference>
<accession>A0A2T3G777</accession>
<comment type="function">
    <text evidence="8">Catalyzes the addition of meso-diaminopimelic acid to the nucleotide precursor UDP-N-acetylmuramoyl-L-alanyl-D-glutamate (UMAG) in the biosynthesis of bacterial cell-wall peptidoglycan.</text>
</comment>
<dbReference type="InterPro" id="IPR036615">
    <property type="entry name" value="Mur_ligase_C_dom_sf"/>
</dbReference>
<feature type="binding site" evidence="8">
    <location>
        <position position="352"/>
    </location>
    <ligand>
        <name>meso-2,6-diaminopimelate</name>
        <dbReference type="ChEBI" id="CHEBI:57791"/>
    </ligand>
</feature>
<evidence type="ECO:0000256" key="4">
    <source>
        <dbReference type="ARBA" id="ARBA00022960"/>
    </source>
</evidence>
<evidence type="ECO:0000256" key="1">
    <source>
        <dbReference type="ARBA" id="ARBA00004752"/>
    </source>
</evidence>
<feature type="binding site" evidence="8">
    <location>
        <begin position="86"/>
        <end position="92"/>
    </location>
    <ligand>
        <name>ATP</name>
        <dbReference type="ChEBI" id="CHEBI:30616"/>
    </ligand>
</feature>
<evidence type="ECO:0000256" key="8">
    <source>
        <dbReference type="HAMAP-Rule" id="MF_00208"/>
    </source>
</evidence>
<feature type="modified residue" description="N6-carboxylysine" evidence="8">
    <location>
        <position position="195"/>
    </location>
</feature>
<dbReference type="Gene3D" id="3.40.1390.10">
    <property type="entry name" value="MurE/MurF, N-terminal domain"/>
    <property type="match status" value="1"/>
</dbReference>
<evidence type="ECO:0000256" key="2">
    <source>
        <dbReference type="ARBA" id="ARBA00005898"/>
    </source>
</evidence>
<dbReference type="GO" id="GO:0008765">
    <property type="term" value="F:UDP-N-acetylmuramoylalanyl-D-glutamate-2,6-diaminopimelate ligase activity"/>
    <property type="evidence" value="ECO:0007669"/>
    <property type="project" value="UniProtKB-UniRule"/>
</dbReference>
<feature type="binding site" evidence="8">
    <location>
        <begin position="128"/>
        <end position="129"/>
    </location>
    <ligand>
        <name>UDP-N-acetyl-alpha-D-muramoyl-L-alanyl-D-glutamate</name>
        <dbReference type="ChEBI" id="CHEBI:83900"/>
    </ligand>
</feature>
<proteinExistence type="inferred from homology"/>
<name>A0A2T3G777_9FIRM</name>
<dbReference type="Pfam" id="PF02875">
    <property type="entry name" value="Mur_ligase_C"/>
    <property type="match status" value="1"/>
</dbReference>
<dbReference type="Proteomes" id="UP000240974">
    <property type="component" value="Unassembled WGS sequence"/>
</dbReference>
<dbReference type="PANTHER" id="PTHR23135:SF4">
    <property type="entry name" value="UDP-N-ACETYLMURAMOYL-L-ALANYL-D-GLUTAMATE--2,6-DIAMINOPIMELATE LIGASE MURE HOMOLOG, CHLOROPLASTIC"/>
    <property type="match status" value="1"/>
</dbReference>
<keyword evidence="8" id="KW-0547">Nucleotide-binding</keyword>
<keyword evidence="14" id="KW-1185">Reference proteome</keyword>
<evidence type="ECO:0000259" key="12">
    <source>
        <dbReference type="Pfam" id="PF08245"/>
    </source>
</evidence>
<comment type="subcellular location">
    <subcellularLocation>
        <location evidence="8 9">Cytoplasm</location>
    </subcellularLocation>
</comment>
<dbReference type="EMBL" id="PYLQ01000001">
    <property type="protein sequence ID" value="PST43358.1"/>
    <property type="molecule type" value="Genomic_DNA"/>
</dbReference>
<sequence length="457" mass="52037">MEIDLKTDSRKVKPGDTFIAIRNVNRDGHDYIPQAIKNGATKVIVEEGNYDVETVVVEDTRAYLKDYLYEHYYPYFKDMKLIGVTGTNGKTTIGYMMYQMMTMLDIPCAYMGTIGFYYCGNFIKMVNTTPDVDVLYDYFIKAKDAGCKVLVMEVSSHALAKDRIHGLEFDEVAFTNLTQDHLDFHKTLENYANAKQLLFKKTRGNKIAVINGDDPHASHFELEGNQNLLISDQKGDVLIQNIEFSHLGTTFTFKYQEKEYQTHIQMVGRYNVYNYLTAMLLIHELGYEIDAILALNTKLKAPKGRMELIVYGTNGIFVDYAHTPDATLNVLESAQEFKKGKIITIIGCGGDRDTTKRPIMGEIACKHSDHVIITDDNPRTEDPQKIINDILVGVSGNYEVINDRHLAIVKGMSLLKENDILMILGKGHEDYQIIGTEKIHFSDQEEVEKYIKEHQDD</sequence>
<feature type="domain" description="Mur ligase C-terminal" evidence="11">
    <location>
        <begin position="304"/>
        <end position="427"/>
    </location>
</feature>
<evidence type="ECO:0000256" key="7">
    <source>
        <dbReference type="ARBA" id="ARBA00023316"/>
    </source>
</evidence>
<dbReference type="GO" id="GO:0008360">
    <property type="term" value="P:regulation of cell shape"/>
    <property type="evidence" value="ECO:0007669"/>
    <property type="project" value="UniProtKB-KW"/>
</dbReference>
<comment type="cofactor">
    <cofactor evidence="8">
        <name>Mg(2+)</name>
        <dbReference type="ChEBI" id="CHEBI:18420"/>
    </cofactor>
</comment>
<dbReference type="SUPFAM" id="SSF63418">
    <property type="entry name" value="MurE/MurF N-terminal domain"/>
    <property type="match status" value="1"/>
</dbReference>
<dbReference type="InterPro" id="IPR013221">
    <property type="entry name" value="Mur_ligase_cen"/>
</dbReference>
<dbReference type="GO" id="GO:0051301">
    <property type="term" value="P:cell division"/>
    <property type="evidence" value="ECO:0007669"/>
    <property type="project" value="UniProtKB-KW"/>
</dbReference>